<name>A0AAD3RKP6_LATJO</name>
<gene>
    <name evidence="2" type="ORF">AKAME5_002332500</name>
</gene>
<accession>A0AAD3RKP6</accession>
<evidence type="ECO:0000256" key="1">
    <source>
        <dbReference type="SAM" id="MobiDB-lite"/>
    </source>
</evidence>
<comment type="caution">
    <text evidence="2">The sequence shown here is derived from an EMBL/GenBank/DDBJ whole genome shotgun (WGS) entry which is preliminary data.</text>
</comment>
<feature type="compositionally biased region" description="Low complexity" evidence="1">
    <location>
        <begin position="12"/>
        <end position="23"/>
    </location>
</feature>
<dbReference type="EMBL" id="BRZM01000826">
    <property type="protein sequence ID" value="GLD72001.1"/>
    <property type="molecule type" value="Genomic_DNA"/>
</dbReference>
<dbReference type="AlphaFoldDB" id="A0AAD3RKP6"/>
<feature type="compositionally biased region" description="Basic residues" evidence="1">
    <location>
        <begin position="45"/>
        <end position="58"/>
    </location>
</feature>
<feature type="compositionally biased region" description="Basic and acidic residues" evidence="1">
    <location>
        <begin position="59"/>
        <end position="70"/>
    </location>
</feature>
<feature type="region of interest" description="Disordered" evidence="1">
    <location>
        <begin position="1"/>
        <end position="93"/>
    </location>
</feature>
<sequence length="278" mass="31078">MWPDERNVSWLGPPAAAAGAAAGPRGGQLTDANKLDGSFDQQPKGKTHLLSRVRPRGVKYREPSRCRNPSDENDLDDSDTSLTRHPRPHEEDRVPEVRRILGEYAHQLKSEFSQMILPTANGPKLPAPGEPSKKNQITFNQLHSQVFLQLAPCPTGVQIPTCSFNLTETFQTSADELYWTPPTVSSEVSGYRACGECRGGRSRMLMECQRRVWPAGEVTAAEPTQRAQPHHLMSTMPPPVWELEDRGDETGSGWSVEESLRGRRTSLREGWNRFISRP</sequence>
<evidence type="ECO:0000313" key="2">
    <source>
        <dbReference type="EMBL" id="GLD72001.1"/>
    </source>
</evidence>
<reference evidence="2" key="1">
    <citation type="submission" date="2022-08" db="EMBL/GenBank/DDBJ databases">
        <title>Genome sequencing of akame (Lates japonicus).</title>
        <authorList>
            <person name="Hashiguchi Y."/>
            <person name="Takahashi H."/>
        </authorList>
    </citation>
    <scope>NUCLEOTIDE SEQUENCE</scope>
    <source>
        <strain evidence="2">Kochi</strain>
    </source>
</reference>
<proteinExistence type="predicted"/>
<organism evidence="2 3">
    <name type="scientific">Lates japonicus</name>
    <name type="common">Japanese lates</name>
    <dbReference type="NCBI Taxonomy" id="270547"/>
    <lineage>
        <taxon>Eukaryota</taxon>
        <taxon>Metazoa</taxon>
        <taxon>Chordata</taxon>
        <taxon>Craniata</taxon>
        <taxon>Vertebrata</taxon>
        <taxon>Euteleostomi</taxon>
        <taxon>Actinopterygii</taxon>
        <taxon>Neopterygii</taxon>
        <taxon>Teleostei</taxon>
        <taxon>Neoteleostei</taxon>
        <taxon>Acanthomorphata</taxon>
        <taxon>Carangaria</taxon>
        <taxon>Carangaria incertae sedis</taxon>
        <taxon>Centropomidae</taxon>
        <taxon>Lates</taxon>
    </lineage>
</organism>
<dbReference type="Proteomes" id="UP001279410">
    <property type="component" value="Unassembled WGS sequence"/>
</dbReference>
<keyword evidence="2" id="KW-0346">Stress response</keyword>
<keyword evidence="3" id="KW-1185">Reference proteome</keyword>
<evidence type="ECO:0000313" key="3">
    <source>
        <dbReference type="Proteomes" id="UP001279410"/>
    </source>
</evidence>
<protein>
    <submittedName>
        <fullName evidence="2">Activator of 90 kDa heat shock protein ATPase homolog 1-like isoform X1</fullName>
    </submittedName>
</protein>